<dbReference type="EMBL" id="LIAE01007420">
    <property type="protein sequence ID" value="PAV79390.1"/>
    <property type="molecule type" value="Genomic_DNA"/>
</dbReference>
<sequence>MVQSFEGDIVLSEFRENLPSSSNAPTNGENENKVPEVFEMLQRGTPVYNIINSTWKCPISLSEKIQVFDSIESQMPEIVRKEYHKWRFLQMDRNELPSFIINEYPELKKILTILYKKADGIDALEEFGQWAAQLDSILRDKFGFRAWADSQMLDLNLPPIYEETHSGDVPIYEIPPSGYESDDDSVESLVVQRVDWKTVIFELVDLENDMENSACLLKIVTSASPATELFLELCSGINNYGQNGLSLGFMLIGLYVSDQVDGSLEFPEDTICDLNDEILGANPEQLTQRSRGDVLVHILRTDTNKPRHCNLIIVTTPKQFDDTHFLVGRIQDIPALLQVSIIGWERMHRYSKNYVIHLISFLRDALFRSPTFDF</sequence>
<organism evidence="1 2">
    <name type="scientific">Diploscapter pachys</name>
    <dbReference type="NCBI Taxonomy" id="2018661"/>
    <lineage>
        <taxon>Eukaryota</taxon>
        <taxon>Metazoa</taxon>
        <taxon>Ecdysozoa</taxon>
        <taxon>Nematoda</taxon>
        <taxon>Chromadorea</taxon>
        <taxon>Rhabditida</taxon>
        <taxon>Rhabditina</taxon>
        <taxon>Rhabditomorpha</taxon>
        <taxon>Rhabditoidea</taxon>
        <taxon>Rhabditidae</taxon>
        <taxon>Diploscapter</taxon>
    </lineage>
</organism>
<reference evidence="1 2" key="1">
    <citation type="journal article" date="2017" name="Curr. Biol.">
        <title>Genome architecture and evolution of a unichromosomal asexual nematode.</title>
        <authorList>
            <person name="Fradin H."/>
            <person name="Zegar C."/>
            <person name="Gutwein M."/>
            <person name="Lucas J."/>
            <person name="Kovtun M."/>
            <person name="Corcoran D."/>
            <person name="Baugh L.R."/>
            <person name="Kiontke K."/>
            <person name="Gunsalus K."/>
            <person name="Fitch D.H."/>
            <person name="Piano F."/>
        </authorList>
    </citation>
    <scope>NUCLEOTIDE SEQUENCE [LARGE SCALE GENOMIC DNA]</scope>
    <source>
        <strain evidence="1">PF1309</strain>
    </source>
</reference>
<name>A0A2A2KZR3_9BILA</name>
<gene>
    <name evidence="1" type="ORF">WR25_20626</name>
</gene>
<keyword evidence="2" id="KW-1185">Reference proteome</keyword>
<evidence type="ECO:0000313" key="1">
    <source>
        <dbReference type="EMBL" id="PAV79390.1"/>
    </source>
</evidence>
<protein>
    <submittedName>
        <fullName evidence="1">Uncharacterized protein</fullName>
    </submittedName>
</protein>
<dbReference type="Proteomes" id="UP000218231">
    <property type="component" value="Unassembled WGS sequence"/>
</dbReference>
<comment type="caution">
    <text evidence="1">The sequence shown here is derived from an EMBL/GenBank/DDBJ whole genome shotgun (WGS) entry which is preliminary data.</text>
</comment>
<evidence type="ECO:0000313" key="2">
    <source>
        <dbReference type="Proteomes" id="UP000218231"/>
    </source>
</evidence>
<proteinExistence type="predicted"/>
<accession>A0A2A2KZR3</accession>
<dbReference type="AlphaFoldDB" id="A0A2A2KZR3"/>